<gene>
    <name evidence="3" type="ORF">MAMMFC1_01753</name>
</gene>
<dbReference type="AlphaFoldDB" id="A0A348AJ37"/>
<evidence type="ECO:0000256" key="1">
    <source>
        <dbReference type="SAM" id="MobiDB-lite"/>
    </source>
</evidence>
<feature type="region of interest" description="Disordered" evidence="1">
    <location>
        <begin position="64"/>
        <end position="83"/>
    </location>
</feature>
<sequence>MDNLFLIIFLVSIACLIVGLIKPSLVIRWGDPEKRGRKQVLVTYLSLMVLSFIAFGMTTDTKKAPQTQQASQQQPAQQKAPEKPVVKTYKSGQYKVGTDIPAGEYVAMAKGQAYIELAKDAKGTLDSILANDIFINRSIITVSDGQFIKAQNCELYAFKDAPKAQIKDGFLPSGMYKVGTDLPAGEYKVISEGGNSYIETSATSSHLMDDIISNDLFQGDKYVSVADGQYVKFFSAKIQVK</sequence>
<protein>
    <submittedName>
        <fullName evidence="3">Uncharacterized protein</fullName>
    </submittedName>
</protein>
<dbReference type="EMBL" id="AP018449">
    <property type="protein sequence ID" value="BBB91085.1"/>
    <property type="molecule type" value="Genomic_DNA"/>
</dbReference>
<dbReference type="OrthoDB" id="1650483at2"/>
<name>A0A348AJ37_9FIRM</name>
<feature type="transmembrane region" description="Helical" evidence="2">
    <location>
        <begin position="39"/>
        <end position="57"/>
    </location>
</feature>
<feature type="transmembrane region" description="Helical" evidence="2">
    <location>
        <begin position="6"/>
        <end position="27"/>
    </location>
</feature>
<evidence type="ECO:0000313" key="4">
    <source>
        <dbReference type="Proteomes" id="UP000276437"/>
    </source>
</evidence>
<dbReference type="RefSeq" id="WP_126308149.1">
    <property type="nucleotide sequence ID" value="NZ_AP018449.1"/>
</dbReference>
<dbReference type="KEGG" id="mana:MAMMFC1_01753"/>
<reference evidence="3 4" key="1">
    <citation type="journal article" date="2018" name="Int. J. Syst. Evol. Microbiol.">
        <title>Methylomusa anaerophila gen. nov., sp. nov., an anaerobic methanol-utilizing bacterium isolated from a microbial fuel cell.</title>
        <authorList>
            <person name="Amano N."/>
            <person name="Yamamuro A."/>
            <person name="Miyahara M."/>
            <person name="Kouzuma A."/>
            <person name="Abe T."/>
            <person name="Watanabe K."/>
        </authorList>
    </citation>
    <scope>NUCLEOTIDE SEQUENCE [LARGE SCALE GENOMIC DNA]</scope>
    <source>
        <strain evidence="3 4">MMFC1</strain>
    </source>
</reference>
<evidence type="ECO:0000256" key="2">
    <source>
        <dbReference type="SAM" id="Phobius"/>
    </source>
</evidence>
<keyword evidence="2" id="KW-1133">Transmembrane helix</keyword>
<keyword evidence="4" id="KW-1185">Reference proteome</keyword>
<keyword evidence="2" id="KW-0472">Membrane</keyword>
<dbReference type="Proteomes" id="UP000276437">
    <property type="component" value="Chromosome"/>
</dbReference>
<evidence type="ECO:0000313" key="3">
    <source>
        <dbReference type="EMBL" id="BBB91085.1"/>
    </source>
</evidence>
<organism evidence="3 4">
    <name type="scientific">Methylomusa anaerophila</name>
    <dbReference type="NCBI Taxonomy" id="1930071"/>
    <lineage>
        <taxon>Bacteria</taxon>
        <taxon>Bacillati</taxon>
        <taxon>Bacillota</taxon>
        <taxon>Negativicutes</taxon>
        <taxon>Selenomonadales</taxon>
        <taxon>Sporomusaceae</taxon>
        <taxon>Methylomusa</taxon>
    </lineage>
</organism>
<feature type="compositionally biased region" description="Low complexity" evidence="1">
    <location>
        <begin position="64"/>
        <end position="79"/>
    </location>
</feature>
<accession>A0A348AJ37</accession>
<keyword evidence="2" id="KW-0812">Transmembrane</keyword>
<proteinExistence type="predicted"/>